<dbReference type="GO" id="GO:0015179">
    <property type="term" value="F:L-amino acid transmembrane transporter activity"/>
    <property type="evidence" value="ECO:0007669"/>
    <property type="project" value="TreeGrafter"/>
</dbReference>
<dbReference type="InterPro" id="IPR002293">
    <property type="entry name" value="AA/rel_permease1"/>
</dbReference>
<keyword evidence="4 5" id="KW-0472">Membrane</keyword>
<dbReference type="GO" id="GO:0016020">
    <property type="term" value="C:membrane"/>
    <property type="evidence" value="ECO:0007669"/>
    <property type="project" value="UniProtKB-SubCell"/>
</dbReference>
<feature type="transmembrane region" description="Helical" evidence="5">
    <location>
        <begin position="418"/>
        <end position="437"/>
    </location>
</feature>
<feature type="transmembrane region" description="Helical" evidence="5">
    <location>
        <begin position="332"/>
        <end position="349"/>
    </location>
</feature>
<feature type="transmembrane region" description="Helical" evidence="5">
    <location>
        <begin position="272"/>
        <end position="298"/>
    </location>
</feature>
<proteinExistence type="predicted"/>
<evidence type="ECO:0000256" key="1">
    <source>
        <dbReference type="ARBA" id="ARBA00004141"/>
    </source>
</evidence>
<feature type="transmembrane region" description="Helical" evidence="5">
    <location>
        <begin position="361"/>
        <end position="382"/>
    </location>
</feature>
<dbReference type="PIRSF" id="PIRSF006060">
    <property type="entry name" value="AA_transporter"/>
    <property type="match status" value="1"/>
</dbReference>
<feature type="transmembrane region" description="Helical" evidence="5">
    <location>
        <begin position="193"/>
        <end position="215"/>
    </location>
</feature>
<feature type="transmembrane region" description="Helical" evidence="5">
    <location>
        <begin position="51"/>
        <end position="72"/>
    </location>
</feature>
<comment type="subcellular location">
    <subcellularLocation>
        <location evidence="1">Membrane</location>
        <topology evidence="1">Multi-pass membrane protein</topology>
    </subcellularLocation>
</comment>
<dbReference type="InterPro" id="IPR050598">
    <property type="entry name" value="AminoAcid_Transporter"/>
</dbReference>
<sequence length="448" mass="46545">MSSAVPLSSTPRPDRSKLSVLDGVAFVVGVVVGIGIFGFPPMVASRVGSDSAYMLVWLAGGVVMLVGGLTYAELGSIYPSAGGEYHFLSRAYGARVGLLFAWARGTVIQTGAIAVVAFIYGDYANQLLDLGAHGPALHAAIAVVVLTLLNLAGTGQSKWAQIIFTAGALLAVIAVIVAGLLGTGGAGEPAARAATSALPASASLGMAMVFVLLTYGGWNEAAYLSGEMRDVRRDLIRVMLYGTAVVVALYLAEQWVFLRIFGLQALRETDAVGAALMAIVAGPHGAMLLSVLVCLTALSTINGTIFTGARVYYALGQDVPVLRRLGGTPSNALIVQGLITLVLVAFGALTDGSGVNTMVAYTAPVFWLFMLLVGASLIVFRLRDPQRERPFRVPLYPLTPPLFCATCAGLLYSSALYAGPGALAGLAVLAIGLPLVIRYGQPQPRLDS</sequence>
<evidence type="ECO:0000256" key="5">
    <source>
        <dbReference type="SAM" id="Phobius"/>
    </source>
</evidence>
<evidence type="ECO:0000256" key="3">
    <source>
        <dbReference type="ARBA" id="ARBA00022989"/>
    </source>
</evidence>
<feature type="transmembrane region" description="Helical" evidence="5">
    <location>
        <begin position="235"/>
        <end position="252"/>
    </location>
</feature>
<gene>
    <name evidence="6" type="primary">steT</name>
    <name evidence="6" type="ORF">GAK30_01265</name>
</gene>
<keyword evidence="2 5" id="KW-0812">Transmembrane</keyword>
<feature type="transmembrane region" description="Helical" evidence="5">
    <location>
        <begin position="132"/>
        <end position="152"/>
    </location>
</feature>
<evidence type="ECO:0000313" key="6">
    <source>
        <dbReference type="EMBL" id="KAF1022294.1"/>
    </source>
</evidence>
<comment type="caution">
    <text evidence="6">The sequence shown here is derived from an EMBL/GenBank/DDBJ whole genome shotgun (WGS) entry which is preliminary data.</text>
</comment>
<reference evidence="7" key="1">
    <citation type="journal article" date="2020" name="MBio">
        <title>Horizontal gene transfer to a defensive symbiont with a reduced genome amongst a multipartite beetle microbiome.</title>
        <authorList>
            <person name="Waterworth S.C."/>
            <person name="Florez L.V."/>
            <person name="Rees E.R."/>
            <person name="Hertweck C."/>
            <person name="Kaltenpoth M."/>
            <person name="Kwan J.C."/>
        </authorList>
    </citation>
    <scope>NUCLEOTIDE SEQUENCE [LARGE SCALE GENOMIC DNA]</scope>
</reference>
<feature type="transmembrane region" description="Helical" evidence="5">
    <location>
        <begin position="159"/>
        <end position="181"/>
    </location>
</feature>
<evidence type="ECO:0000256" key="2">
    <source>
        <dbReference type="ARBA" id="ARBA00022692"/>
    </source>
</evidence>
<dbReference type="EMBL" id="WNDQ01000013">
    <property type="protein sequence ID" value="KAF1022294.1"/>
    <property type="molecule type" value="Genomic_DNA"/>
</dbReference>
<name>A0A7V8FQ94_9BURK</name>
<dbReference type="Pfam" id="PF13520">
    <property type="entry name" value="AA_permease_2"/>
    <property type="match status" value="1"/>
</dbReference>
<evidence type="ECO:0000256" key="4">
    <source>
        <dbReference type="ARBA" id="ARBA00023136"/>
    </source>
</evidence>
<organism evidence="6 7">
    <name type="scientific">Paracidovorax wautersii</name>
    <dbReference type="NCBI Taxonomy" id="1177982"/>
    <lineage>
        <taxon>Bacteria</taxon>
        <taxon>Pseudomonadati</taxon>
        <taxon>Pseudomonadota</taxon>
        <taxon>Betaproteobacteria</taxon>
        <taxon>Burkholderiales</taxon>
        <taxon>Comamonadaceae</taxon>
        <taxon>Paracidovorax</taxon>
    </lineage>
</organism>
<dbReference type="AlphaFoldDB" id="A0A7V8FQ94"/>
<keyword evidence="3 5" id="KW-1133">Transmembrane helix</keyword>
<accession>A0A7V8FQ94</accession>
<feature type="transmembrane region" description="Helical" evidence="5">
    <location>
        <begin position="20"/>
        <end position="39"/>
    </location>
</feature>
<feature type="transmembrane region" description="Helical" evidence="5">
    <location>
        <begin position="92"/>
        <end position="120"/>
    </location>
</feature>
<dbReference type="PANTHER" id="PTHR11785:SF512">
    <property type="entry name" value="SOBREMESA, ISOFORM B"/>
    <property type="match status" value="1"/>
</dbReference>
<evidence type="ECO:0000313" key="7">
    <source>
        <dbReference type="Proteomes" id="UP000461670"/>
    </source>
</evidence>
<feature type="transmembrane region" description="Helical" evidence="5">
    <location>
        <begin position="394"/>
        <end position="412"/>
    </location>
</feature>
<protein>
    <submittedName>
        <fullName evidence="6">Serine/threonine exchanger SteT</fullName>
    </submittedName>
</protein>
<dbReference type="Gene3D" id="1.20.1740.10">
    <property type="entry name" value="Amino acid/polyamine transporter I"/>
    <property type="match status" value="1"/>
</dbReference>
<dbReference type="Proteomes" id="UP000461670">
    <property type="component" value="Unassembled WGS sequence"/>
</dbReference>
<dbReference type="PANTHER" id="PTHR11785">
    <property type="entry name" value="AMINO ACID TRANSPORTER"/>
    <property type="match status" value="1"/>
</dbReference>